<dbReference type="PROSITE" id="PS00868">
    <property type="entry name" value="CYS_MET_METAB_PP"/>
    <property type="match status" value="1"/>
</dbReference>
<keyword evidence="5" id="KW-0456">Lyase</keyword>
<accession>A0A840E8Y7</accession>
<evidence type="ECO:0000256" key="3">
    <source>
        <dbReference type="PIRSR" id="PIRSR001434-2"/>
    </source>
</evidence>
<name>A0A840E8Y7_9BACT</name>
<feature type="modified residue" description="N6-(pyridoxal phosphate)lysine" evidence="3">
    <location>
        <position position="209"/>
    </location>
</feature>
<gene>
    <name evidence="5" type="ORF">GGR28_000870</name>
</gene>
<dbReference type="EC" id="4.4.1.11" evidence="5"/>
<dbReference type="InterPro" id="IPR054542">
    <property type="entry name" value="Cys_met_metab_PP"/>
</dbReference>
<comment type="similarity">
    <text evidence="4">Belongs to the trans-sulfuration enzymes family.</text>
</comment>
<evidence type="ECO:0000313" key="6">
    <source>
        <dbReference type="Proteomes" id="UP000576209"/>
    </source>
</evidence>
<dbReference type="GO" id="GO:0018826">
    <property type="term" value="F:methionine gamma-lyase activity"/>
    <property type="evidence" value="ECO:0007669"/>
    <property type="project" value="UniProtKB-EC"/>
</dbReference>
<dbReference type="Pfam" id="PF01053">
    <property type="entry name" value="Cys_Met_Meta_PP"/>
    <property type="match status" value="1"/>
</dbReference>
<dbReference type="RefSeq" id="WP_183494482.1">
    <property type="nucleotide sequence ID" value="NZ_JACIFF010000001.1"/>
</dbReference>
<dbReference type="GO" id="GO:0009086">
    <property type="term" value="P:methionine biosynthetic process"/>
    <property type="evidence" value="ECO:0007669"/>
    <property type="project" value="UniProtKB-ARBA"/>
</dbReference>
<comment type="caution">
    <text evidence="5">The sequence shown here is derived from an EMBL/GenBank/DDBJ whole genome shotgun (WGS) entry which is preliminary data.</text>
</comment>
<dbReference type="Gene3D" id="3.90.1150.10">
    <property type="entry name" value="Aspartate Aminotransferase, domain 1"/>
    <property type="match status" value="1"/>
</dbReference>
<evidence type="ECO:0000256" key="1">
    <source>
        <dbReference type="ARBA" id="ARBA00001933"/>
    </source>
</evidence>
<dbReference type="InterPro" id="IPR015424">
    <property type="entry name" value="PyrdxlP-dep_Trfase"/>
</dbReference>
<evidence type="ECO:0000256" key="2">
    <source>
        <dbReference type="ARBA" id="ARBA00022898"/>
    </source>
</evidence>
<dbReference type="Gene3D" id="3.40.640.10">
    <property type="entry name" value="Type I PLP-dependent aspartate aminotransferase-like (Major domain)"/>
    <property type="match status" value="1"/>
</dbReference>
<protein>
    <submittedName>
        <fullName evidence="5">Methionine-gamma-lyase</fullName>
        <ecNumber evidence="5">4.4.1.11</ecNumber>
    </submittedName>
</protein>
<sequence length="397" mass="42829">MKLSSLATRDPAVPTFNPPHQVPLVAASSFVFESIEQGMSIFDGSVPGHLYGRFGNPTVDAAAAKIAALEGYGLEEPGYGLFCASGMAAIATTLIALCGPGSKILTHGDLYGGSSSLIDQLAAQGIGRIDADIRNCEEVEDKLTEHPEIAVVYLETPSNPTLRCADLAYIADLAHHYGALLVVDNTFATPIIQQPLLLGADIVVHSTTKYMNGHGTGIAGAIVCRDQEFFEEKLKPIYRLYGGSGNPWDAWLVLNGLKTLPLRMERHSDNALRVAEHLLKHEHVARVHYPGLPDHTDCATIGKQMKLHGGMLSFELKGGLEMGKRFMNQLKFCTLTPTLGDVDTLVLHPATMSHRGIPREIRLSHGITDALIRLSVGIEDVEDIIEDIDQALAATKA</sequence>
<dbReference type="EMBL" id="JACIFF010000001">
    <property type="protein sequence ID" value="MBB4078269.1"/>
    <property type="molecule type" value="Genomic_DNA"/>
</dbReference>
<dbReference type="InterPro" id="IPR015422">
    <property type="entry name" value="PyrdxlP-dep_Trfase_small"/>
</dbReference>
<keyword evidence="2 3" id="KW-0663">Pyridoxal phosphate</keyword>
<dbReference type="PANTHER" id="PTHR11808:SF80">
    <property type="entry name" value="CYSTATHIONINE GAMMA-LYASE"/>
    <property type="match status" value="1"/>
</dbReference>
<dbReference type="InterPro" id="IPR000277">
    <property type="entry name" value="Cys/Met-Metab_PyrdxlP-dep_enz"/>
</dbReference>
<organism evidence="5 6">
    <name type="scientific">Neolewinella aquimaris</name>
    <dbReference type="NCBI Taxonomy" id="1835722"/>
    <lineage>
        <taxon>Bacteria</taxon>
        <taxon>Pseudomonadati</taxon>
        <taxon>Bacteroidota</taxon>
        <taxon>Saprospiria</taxon>
        <taxon>Saprospirales</taxon>
        <taxon>Lewinellaceae</taxon>
        <taxon>Neolewinella</taxon>
    </lineage>
</organism>
<dbReference type="GO" id="GO:0030170">
    <property type="term" value="F:pyridoxal phosphate binding"/>
    <property type="evidence" value="ECO:0007669"/>
    <property type="project" value="InterPro"/>
</dbReference>
<dbReference type="SUPFAM" id="SSF53383">
    <property type="entry name" value="PLP-dependent transferases"/>
    <property type="match status" value="1"/>
</dbReference>
<dbReference type="FunFam" id="3.90.1150.10:FF:000033">
    <property type="entry name" value="Cystathionine gamma-synthase"/>
    <property type="match status" value="1"/>
</dbReference>
<reference evidence="5 6" key="1">
    <citation type="submission" date="2020-08" db="EMBL/GenBank/DDBJ databases">
        <title>Genomic Encyclopedia of Type Strains, Phase IV (KMG-IV): sequencing the most valuable type-strain genomes for metagenomic binning, comparative biology and taxonomic classification.</title>
        <authorList>
            <person name="Goeker M."/>
        </authorList>
    </citation>
    <scope>NUCLEOTIDE SEQUENCE [LARGE SCALE GENOMIC DNA]</scope>
    <source>
        <strain evidence="5 6">DSM 105137</strain>
    </source>
</reference>
<dbReference type="AlphaFoldDB" id="A0A840E8Y7"/>
<evidence type="ECO:0000256" key="4">
    <source>
        <dbReference type="RuleBase" id="RU362118"/>
    </source>
</evidence>
<evidence type="ECO:0000313" key="5">
    <source>
        <dbReference type="EMBL" id="MBB4078269.1"/>
    </source>
</evidence>
<keyword evidence="6" id="KW-1185">Reference proteome</keyword>
<dbReference type="GO" id="GO:0005737">
    <property type="term" value="C:cytoplasm"/>
    <property type="evidence" value="ECO:0007669"/>
    <property type="project" value="TreeGrafter"/>
</dbReference>
<dbReference type="GO" id="GO:0019346">
    <property type="term" value="P:transsulfuration"/>
    <property type="evidence" value="ECO:0007669"/>
    <property type="project" value="InterPro"/>
</dbReference>
<dbReference type="Proteomes" id="UP000576209">
    <property type="component" value="Unassembled WGS sequence"/>
</dbReference>
<dbReference type="InterPro" id="IPR015421">
    <property type="entry name" value="PyrdxlP-dep_Trfase_major"/>
</dbReference>
<dbReference type="PANTHER" id="PTHR11808">
    <property type="entry name" value="TRANS-SULFURATION ENZYME FAMILY MEMBER"/>
    <property type="match status" value="1"/>
</dbReference>
<proteinExistence type="inferred from homology"/>
<dbReference type="CDD" id="cd00614">
    <property type="entry name" value="CGS_like"/>
    <property type="match status" value="1"/>
</dbReference>
<dbReference type="FunFam" id="3.40.640.10:FF:000046">
    <property type="entry name" value="Cystathionine gamma-lyase"/>
    <property type="match status" value="1"/>
</dbReference>
<dbReference type="PIRSF" id="PIRSF001434">
    <property type="entry name" value="CGS"/>
    <property type="match status" value="1"/>
</dbReference>
<comment type="cofactor">
    <cofactor evidence="1 4">
        <name>pyridoxal 5'-phosphate</name>
        <dbReference type="ChEBI" id="CHEBI:597326"/>
    </cofactor>
</comment>